<protein>
    <recommendedName>
        <fullName evidence="1">FecR protein domain-containing protein</fullName>
    </recommendedName>
</protein>
<gene>
    <name evidence="2" type="ORF">LCGC14_0807090</name>
</gene>
<feature type="domain" description="FecR protein" evidence="1">
    <location>
        <begin position="57"/>
        <end position="151"/>
    </location>
</feature>
<dbReference type="InterPro" id="IPR006860">
    <property type="entry name" value="FecR"/>
</dbReference>
<reference evidence="2" key="1">
    <citation type="journal article" date="2015" name="Nature">
        <title>Complex archaea that bridge the gap between prokaryotes and eukaryotes.</title>
        <authorList>
            <person name="Spang A."/>
            <person name="Saw J.H."/>
            <person name="Jorgensen S.L."/>
            <person name="Zaremba-Niedzwiedzka K."/>
            <person name="Martijn J."/>
            <person name="Lind A.E."/>
            <person name="van Eijk R."/>
            <person name="Schleper C."/>
            <person name="Guy L."/>
            <person name="Ettema T.J."/>
        </authorList>
    </citation>
    <scope>NUCLEOTIDE SEQUENCE</scope>
</reference>
<name>A0A0F9Q7W8_9ZZZZ</name>
<evidence type="ECO:0000259" key="1">
    <source>
        <dbReference type="Pfam" id="PF04773"/>
    </source>
</evidence>
<dbReference type="EMBL" id="LAZR01002204">
    <property type="protein sequence ID" value="KKN33112.1"/>
    <property type="molecule type" value="Genomic_DNA"/>
</dbReference>
<organism evidence="2">
    <name type="scientific">marine sediment metagenome</name>
    <dbReference type="NCBI Taxonomy" id="412755"/>
    <lineage>
        <taxon>unclassified sequences</taxon>
        <taxon>metagenomes</taxon>
        <taxon>ecological metagenomes</taxon>
    </lineage>
</organism>
<proteinExistence type="predicted"/>
<accession>A0A0F9Q7W8</accession>
<dbReference type="AlphaFoldDB" id="A0A0F9Q7W8"/>
<dbReference type="Pfam" id="PF04773">
    <property type="entry name" value="FecR"/>
    <property type="match status" value="1"/>
</dbReference>
<comment type="caution">
    <text evidence="2">The sequence shown here is derived from an EMBL/GenBank/DDBJ whole genome shotgun (WGS) entry which is preliminary data.</text>
</comment>
<sequence>MRNLGVFAATAWMALAATQIQAQQIGVAASIERAMRATAPGQSERRLSDGADVIADDRISTGSDERGQLLFLDETTLSVAPSSQIVLDRFIYDPNGGSSGFAMQLTTGALRFVGGTTSEAQEAIIKTPTATLGIRGSSALVSFIGGRTVAVFLMGDRMCISTGGQETCSSRQGAVFTEDGYVGRASPELIASMLTRIDGQAPSQLASRGGATAGVIAATPPRRSPVSTRGRNMGAADVDAFGRNDGYRGISGFSDNVLQ</sequence>
<evidence type="ECO:0000313" key="2">
    <source>
        <dbReference type="EMBL" id="KKN33112.1"/>
    </source>
</evidence>